<dbReference type="GO" id="GO:0035556">
    <property type="term" value="P:intracellular signal transduction"/>
    <property type="evidence" value="ECO:0007669"/>
    <property type="project" value="TreeGrafter"/>
</dbReference>
<dbReference type="Pfam" id="PF00069">
    <property type="entry name" value="Pkinase"/>
    <property type="match status" value="1"/>
</dbReference>
<evidence type="ECO:0000256" key="5">
    <source>
        <dbReference type="ARBA" id="ARBA00022777"/>
    </source>
</evidence>
<dbReference type="CDD" id="cd14003">
    <property type="entry name" value="STKc_AMPK-like"/>
    <property type="match status" value="1"/>
</dbReference>
<keyword evidence="6 10" id="KW-0067">ATP-binding</keyword>
<evidence type="ECO:0000313" key="14">
    <source>
        <dbReference type="Proteomes" id="UP000631465"/>
    </source>
</evidence>
<accession>A0A833WBP8</accession>
<evidence type="ECO:0000259" key="12">
    <source>
        <dbReference type="PROSITE" id="PS50011"/>
    </source>
</evidence>
<comment type="similarity">
    <text evidence="7">Belongs to the protein kinase superfamily. CAMK Ser/Thr protein kinase family. Smok subfamily.</text>
</comment>
<dbReference type="InterPro" id="IPR000719">
    <property type="entry name" value="Prot_kinase_dom"/>
</dbReference>
<evidence type="ECO:0000256" key="9">
    <source>
        <dbReference type="ARBA" id="ARBA00048679"/>
    </source>
</evidence>
<evidence type="ECO:0000256" key="3">
    <source>
        <dbReference type="ARBA" id="ARBA00022679"/>
    </source>
</evidence>
<gene>
    <name evidence="13" type="ORF">G4228_020443</name>
</gene>
<feature type="region of interest" description="Disordered" evidence="11">
    <location>
        <begin position="295"/>
        <end position="315"/>
    </location>
</feature>
<feature type="compositionally biased region" description="Polar residues" evidence="11">
    <location>
        <begin position="521"/>
        <end position="534"/>
    </location>
</feature>
<keyword evidence="14" id="KW-1185">Reference proteome</keyword>
<dbReference type="Gene3D" id="1.10.510.10">
    <property type="entry name" value="Transferase(Phosphotransferase) domain 1"/>
    <property type="match status" value="1"/>
</dbReference>
<comment type="catalytic activity">
    <reaction evidence="9">
        <text>L-seryl-[protein] + ATP = O-phospho-L-seryl-[protein] + ADP + H(+)</text>
        <dbReference type="Rhea" id="RHEA:17989"/>
        <dbReference type="Rhea" id="RHEA-COMP:9863"/>
        <dbReference type="Rhea" id="RHEA-COMP:11604"/>
        <dbReference type="ChEBI" id="CHEBI:15378"/>
        <dbReference type="ChEBI" id="CHEBI:29999"/>
        <dbReference type="ChEBI" id="CHEBI:30616"/>
        <dbReference type="ChEBI" id="CHEBI:83421"/>
        <dbReference type="ChEBI" id="CHEBI:456216"/>
        <dbReference type="EC" id="2.7.11.1"/>
    </reaction>
</comment>
<evidence type="ECO:0000256" key="1">
    <source>
        <dbReference type="ARBA" id="ARBA00012513"/>
    </source>
</evidence>
<dbReference type="PANTHER" id="PTHR24346:SF56">
    <property type="entry name" value="SERINE_THREONINE-PROTEIN KINASE MARK2"/>
    <property type="match status" value="1"/>
</dbReference>
<evidence type="ECO:0000313" key="13">
    <source>
        <dbReference type="EMBL" id="KAF4008661.1"/>
    </source>
</evidence>
<comment type="catalytic activity">
    <reaction evidence="8">
        <text>L-threonyl-[protein] + ATP = O-phospho-L-threonyl-[protein] + ADP + H(+)</text>
        <dbReference type="Rhea" id="RHEA:46608"/>
        <dbReference type="Rhea" id="RHEA-COMP:11060"/>
        <dbReference type="Rhea" id="RHEA-COMP:11605"/>
        <dbReference type="ChEBI" id="CHEBI:15378"/>
        <dbReference type="ChEBI" id="CHEBI:30013"/>
        <dbReference type="ChEBI" id="CHEBI:30616"/>
        <dbReference type="ChEBI" id="CHEBI:61977"/>
        <dbReference type="ChEBI" id="CHEBI:456216"/>
        <dbReference type="EC" id="2.7.11.1"/>
    </reaction>
</comment>
<dbReference type="GO" id="GO:0005737">
    <property type="term" value="C:cytoplasm"/>
    <property type="evidence" value="ECO:0007669"/>
    <property type="project" value="TreeGrafter"/>
</dbReference>
<sequence length="578" mass="63391">MQDLTAISTNKMARITDYDILDTLGEGQSAKVKLARHRLTKALVAIKIIEKTDHTNLRQLSQEVRALRSMNNHRNIVQLAEIIDTEETLFLIMEYLSGGDLATYLDAQGYLTEGEARGVFRQLVSALRHCHRRGVVHRDVKPGNILLEANKIKLSDFGLSDQWHPGKKLNTFCGTFEYMAPELFLGLPYTGPELDVWSLGVVLYTLVTGSAPFTGRDFRELRDCICTGHYRVPEGLSGEMKDLIRRMLRLNPANRATLDDVRHHPWLNVGLERPLPPAYGDYPGVTTGMTLGWSRDQIQGRHTSTGRDSNGPKVRARTIFVRPAVSSDLSSQEHTPPASPEVSTLIPDWLWETMEQENQESREKTREPATPSPCPEASTVTPSSAPSTRNTRDGRSAPATDRAGDRHDTCGTRLTCDACGGRDSSHTRDTSFTRDTRDACDTSLTHGALSTQDTTGACDIEDARGARDTYGASVPRDTRGARDTGGAHGTHDPHATVTRDSRGTCDMSGKTHCPPDVPDAGSSTLVGQPHNLSPVTPPGLTQKKKGVAGRIWRGLLKHLCCGLPSKRGKKVSPETPRG</sequence>
<feature type="region of interest" description="Disordered" evidence="11">
    <location>
        <begin position="355"/>
        <end position="408"/>
    </location>
</feature>
<dbReference type="EC" id="2.7.11.1" evidence="1"/>
<name>A0A833WBP8_9CERV</name>
<evidence type="ECO:0000256" key="4">
    <source>
        <dbReference type="ARBA" id="ARBA00022741"/>
    </source>
</evidence>
<dbReference type="PROSITE" id="PS00107">
    <property type="entry name" value="PROTEIN_KINASE_ATP"/>
    <property type="match status" value="1"/>
</dbReference>
<comment type="caution">
    <text evidence="13">The sequence shown here is derived from an EMBL/GenBank/DDBJ whole genome shotgun (WGS) entry which is preliminary data.</text>
</comment>
<keyword evidence="2" id="KW-0723">Serine/threonine-protein kinase</keyword>
<evidence type="ECO:0000256" key="10">
    <source>
        <dbReference type="PROSITE-ProRule" id="PRU10141"/>
    </source>
</evidence>
<dbReference type="PROSITE" id="PS00108">
    <property type="entry name" value="PROTEIN_KINASE_ST"/>
    <property type="match status" value="1"/>
</dbReference>
<feature type="region of interest" description="Disordered" evidence="11">
    <location>
        <begin position="468"/>
        <end position="544"/>
    </location>
</feature>
<dbReference type="GO" id="GO:0005524">
    <property type="term" value="F:ATP binding"/>
    <property type="evidence" value="ECO:0007669"/>
    <property type="project" value="UniProtKB-UniRule"/>
</dbReference>
<dbReference type="GO" id="GO:0050321">
    <property type="term" value="F:tau-protein kinase activity"/>
    <property type="evidence" value="ECO:0007669"/>
    <property type="project" value="TreeGrafter"/>
</dbReference>
<feature type="compositionally biased region" description="Basic and acidic residues" evidence="11">
    <location>
        <begin position="489"/>
        <end position="503"/>
    </location>
</feature>
<organism evidence="13 14">
    <name type="scientific">Cervus hanglu yarkandensis</name>
    <name type="common">Yarkand deer</name>
    <dbReference type="NCBI Taxonomy" id="84702"/>
    <lineage>
        <taxon>Eukaryota</taxon>
        <taxon>Metazoa</taxon>
        <taxon>Chordata</taxon>
        <taxon>Craniata</taxon>
        <taxon>Vertebrata</taxon>
        <taxon>Euteleostomi</taxon>
        <taxon>Mammalia</taxon>
        <taxon>Eutheria</taxon>
        <taxon>Laurasiatheria</taxon>
        <taxon>Artiodactyla</taxon>
        <taxon>Ruminantia</taxon>
        <taxon>Pecora</taxon>
        <taxon>Cervidae</taxon>
        <taxon>Cervinae</taxon>
        <taxon>Cervus</taxon>
    </lineage>
</organism>
<evidence type="ECO:0000256" key="7">
    <source>
        <dbReference type="ARBA" id="ARBA00038181"/>
    </source>
</evidence>
<proteinExistence type="inferred from homology"/>
<dbReference type="AlphaFoldDB" id="A0A833WBP8"/>
<feature type="domain" description="Protein kinase" evidence="12">
    <location>
        <begin position="18"/>
        <end position="267"/>
    </location>
</feature>
<dbReference type="SMART" id="SM00220">
    <property type="entry name" value="S_TKc"/>
    <property type="match status" value="1"/>
</dbReference>
<keyword evidence="5" id="KW-0418">Kinase</keyword>
<reference evidence="13 14" key="1">
    <citation type="submission" date="2019-10" db="EMBL/GenBank/DDBJ databases">
        <title>Chromosome-level genome assembly of Tarim red deer.</title>
        <authorList>
            <person name="Ba H."/>
        </authorList>
    </citation>
    <scope>NUCLEOTIDE SEQUENCE [LARGE SCALE GENOMIC DNA]</scope>
    <source>
        <strain evidence="13">CEY-2017</strain>
        <tissue evidence="13">Blood</tissue>
    </source>
</reference>
<dbReference type="InterPro" id="IPR008271">
    <property type="entry name" value="Ser/Thr_kinase_AS"/>
</dbReference>
<evidence type="ECO:0000256" key="2">
    <source>
        <dbReference type="ARBA" id="ARBA00022527"/>
    </source>
</evidence>
<dbReference type="InterPro" id="IPR011009">
    <property type="entry name" value="Kinase-like_dom_sf"/>
</dbReference>
<evidence type="ECO:0000256" key="11">
    <source>
        <dbReference type="SAM" id="MobiDB-lite"/>
    </source>
</evidence>
<evidence type="ECO:0000256" key="6">
    <source>
        <dbReference type="ARBA" id="ARBA00022840"/>
    </source>
</evidence>
<dbReference type="Proteomes" id="UP000631465">
    <property type="component" value="Unassembled WGS sequence"/>
</dbReference>
<feature type="compositionally biased region" description="Polar residues" evidence="11">
    <location>
        <begin position="296"/>
        <end position="308"/>
    </location>
</feature>
<dbReference type="FunFam" id="1.10.510.10:FF:000002">
    <property type="entry name" value="Non-specific serine/threonine protein kinase"/>
    <property type="match status" value="1"/>
</dbReference>
<feature type="binding site" evidence="10">
    <location>
        <position position="47"/>
    </location>
    <ligand>
        <name>ATP</name>
        <dbReference type="ChEBI" id="CHEBI:30616"/>
    </ligand>
</feature>
<dbReference type="FunFam" id="3.30.200.20:FF:000003">
    <property type="entry name" value="Non-specific serine/threonine protein kinase"/>
    <property type="match status" value="1"/>
</dbReference>
<keyword evidence="3" id="KW-0808">Transferase</keyword>
<evidence type="ECO:0000256" key="8">
    <source>
        <dbReference type="ARBA" id="ARBA00047899"/>
    </source>
</evidence>
<protein>
    <recommendedName>
        <fullName evidence="1">non-specific serine/threonine protein kinase</fullName>
        <ecNumber evidence="1">2.7.11.1</ecNumber>
    </recommendedName>
</protein>
<feature type="compositionally biased region" description="Low complexity" evidence="11">
    <location>
        <begin position="377"/>
        <end position="388"/>
    </location>
</feature>
<dbReference type="GO" id="GO:0000226">
    <property type="term" value="P:microtubule cytoskeleton organization"/>
    <property type="evidence" value="ECO:0007669"/>
    <property type="project" value="TreeGrafter"/>
</dbReference>
<dbReference type="InterPro" id="IPR017441">
    <property type="entry name" value="Protein_kinase_ATP_BS"/>
</dbReference>
<dbReference type="PANTHER" id="PTHR24346">
    <property type="entry name" value="MAP/MICROTUBULE AFFINITY-REGULATING KINASE"/>
    <property type="match status" value="1"/>
</dbReference>
<dbReference type="EMBL" id="WMHW01004540">
    <property type="protein sequence ID" value="KAF4008661.1"/>
    <property type="molecule type" value="Genomic_DNA"/>
</dbReference>
<keyword evidence="4 10" id="KW-0547">Nucleotide-binding</keyword>
<dbReference type="PROSITE" id="PS50011">
    <property type="entry name" value="PROTEIN_KINASE_DOM"/>
    <property type="match status" value="1"/>
</dbReference>
<dbReference type="SUPFAM" id="SSF56112">
    <property type="entry name" value="Protein kinase-like (PK-like)"/>
    <property type="match status" value="1"/>
</dbReference>